<name>A0A0A1UZN8_9HYPO</name>
<comment type="caution">
    <text evidence="1">The sequence shown here is derived from an EMBL/GenBank/DDBJ whole genome shotgun (WGS) entry which is preliminary data.</text>
</comment>
<dbReference type="HOGENOM" id="CLU_1428323_0_0_1"/>
<accession>A0A0A1UZN8</accession>
<evidence type="ECO:0000313" key="1">
    <source>
        <dbReference type="EMBL" id="EXV03462.1"/>
    </source>
</evidence>
<sequence>MYIHKYIHKPLLKLMTEAPAAVGPEGFRPTYDLQCQWHLEPTWRYLGTCTLHSRDSMSLQCFDASTFEASNLHRRDQRQWTSTSEPCPLPFFTSTPLHARNRFITSRYSQIAHGLSTRSPPHRVLQLQNASTKGYGDSNCWCRSHRGDYIRRGIKTKPVPGSQEQVVAEKSRWFNTHEERGRLEVDGEPQ</sequence>
<evidence type="ECO:0000313" key="2">
    <source>
        <dbReference type="Proteomes" id="UP000030151"/>
    </source>
</evidence>
<dbReference type="Proteomes" id="UP000030151">
    <property type="component" value="Unassembled WGS sequence"/>
</dbReference>
<organism evidence="1 2">
    <name type="scientific">Metarhizium robertsii</name>
    <dbReference type="NCBI Taxonomy" id="568076"/>
    <lineage>
        <taxon>Eukaryota</taxon>
        <taxon>Fungi</taxon>
        <taxon>Dikarya</taxon>
        <taxon>Ascomycota</taxon>
        <taxon>Pezizomycotina</taxon>
        <taxon>Sordariomycetes</taxon>
        <taxon>Hypocreomycetidae</taxon>
        <taxon>Hypocreales</taxon>
        <taxon>Clavicipitaceae</taxon>
        <taxon>Metarhizium</taxon>
    </lineage>
</organism>
<proteinExistence type="predicted"/>
<dbReference type="EMBL" id="JELW01000003">
    <property type="protein sequence ID" value="EXV03462.1"/>
    <property type="molecule type" value="Genomic_DNA"/>
</dbReference>
<protein>
    <submittedName>
        <fullName evidence="1">Uncharacterized protein</fullName>
    </submittedName>
</protein>
<reference evidence="1 2" key="1">
    <citation type="submission" date="2014-02" db="EMBL/GenBank/DDBJ databases">
        <title>The genome sequence of the entomopathogenic fungus Metarhizium robertsii ARSEF 2575.</title>
        <authorList>
            <person name="Giuliano Garisto Donzelli B."/>
            <person name="Roe B.A."/>
            <person name="Macmil S.L."/>
            <person name="Krasnoff S.B."/>
            <person name="Gibson D.M."/>
        </authorList>
    </citation>
    <scope>NUCLEOTIDE SEQUENCE [LARGE SCALE GENOMIC DNA]</scope>
    <source>
        <strain evidence="1 2">ARSEF 2575</strain>
    </source>
</reference>
<gene>
    <name evidence="1" type="ORF">X797_003262</name>
</gene>
<dbReference type="AlphaFoldDB" id="A0A0A1UZN8"/>